<sequence>MRRGPNRASFMWGSSTHNSRIERLWVDVGVQFAHCKIFREEWNHHAVRGRQTHDQTPANMRFLAAVEQGAYVDIDEYEAVHPDLLNRYYGVEGPVHSRRGHQTGAGHPSDEEDDTDSDADEREDIFQDLGDRIAADQQANIRHEAIIPASKMSPFPSPEAEHAFWEVYAQTATGDDVPANLMLSAEEWEGDGYPTHEDILVGTRSRKVLVIALPIDVWYPKALAWGRALYLLEHCLLELELD</sequence>
<gene>
    <name evidence="1" type="ORF">BV25DRAFT_1816776</name>
</gene>
<accession>A0ACB8SDT4</accession>
<evidence type="ECO:0000313" key="2">
    <source>
        <dbReference type="Proteomes" id="UP000814140"/>
    </source>
</evidence>
<keyword evidence="2" id="KW-1185">Reference proteome</keyword>
<evidence type="ECO:0000313" key="1">
    <source>
        <dbReference type="EMBL" id="KAI0054649.1"/>
    </source>
</evidence>
<name>A0ACB8SDT4_9AGAM</name>
<reference evidence="1" key="2">
    <citation type="journal article" date="2022" name="New Phytol.">
        <title>Evolutionary transition to the ectomycorrhizal habit in the genomes of a hyperdiverse lineage of mushroom-forming fungi.</title>
        <authorList>
            <person name="Looney B."/>
            <person name="Miyauchi S."/>
            <person name="Morin E."/>
            <person name="Drula E."/>
            <person name="Courty P.E."/>
            <person name="Kohler A."/>
            <person name="Kuo A."/>
            <person name="LaButti K."/>
            <person name="Pangilinan J."/>
            <person name="Lipzen A."/>
            <person name="Riley R."/>
            <person name="Andreopoulos W."/>
            <person name="He G."/>
            <person name="Johnson J."/>
            <person name="Nolan M."/>
            <person name="Tritt A."/>
            <person name="Barry K.W."/>
            <person name="Grigoriev I.V."/>
            <person name="Nagy L.G."/>
            <person name="Hibbett D."/>
            <person name="Henrissat B."/>
            <person name="Matheny P.B."/>
            <person name="Labbe J."/>
            <person name="Martin F.M."/>
        </authorList>
    </citation>
    <scope>NUCLEOTIDE SEQUENCE</scope>
    <source>
        <strain evidence="1">HHB10654</strain>
    </source>
</reference>
<protein>
    <submittedName>
        <fullName evidence="1">Uncharacterized protein</fullName>
    </submittedName>
</protein>
<dbReference type="EMBL" id="MU277372">
    <property type="protein sequence ID" value="KAI0054649.1"/>
    <property type="molecule type" value="Genomic_DNA"/>
</dbReference>
<organism evidence="1 2">
    <name type="scientific">Artomyces pyxidatus</name>
    <dbReference type="NCBI Taxonomy" id="48021"/>
    <lineage>
        <taxon>Eukaryota</taxon>
        <taxon>Fungi</taxon>
        <taxon>Dikarya</taxon>
        <taxon>Basidiomycota</taxon>
        <taxon>Agaricomycotina</taxon>
        <taxon>Agaricomycetes</taxon>
        <taxon>Russulales</taxon>
        <taxon>Auriscalpiaceae</taxon>
        <taxon>Artomyces</taxon>
    </lineage>
</organism>
<comment type="caution">
    <text evidence="1">The sequence shown here is derived from an EMBL/GenBank/DDBJ whole genome shotgun (WGS) entry which is preliminary data.</text>
</comment>
<proteinExistence type="predicted"/>
<dbReference type="Proteomes" id="UP000814140">
    <property type="component" value="Unassembled WGS sequence"/>
</dbReference>
<reference evidence="1" key="1">
    <citation type="submission" date="2021-03" db="EMBL/GenBank/DDBJ databases">
        <authorList>
            <consortium name="DOE Joint Genome Institute"/>
            <person name="Ahrendt S."/>
            <person name="Looney B.P."/>
            <person name="Miyauchi S."/>
            <person name="Morin E."/>
            <person name="Drula E."/>
            <person name="Courty P.E."/>
            <person name="Chicoki N."/>
            <person name="Fauchery L."/>
            <person name="Kohler A."/>
            <person name="Kuo A."/>
            <person name="Labutti K."/>
            <person name="Pangilinan J."/>
            <person name="Lipzen A."/>
            <person name="Riley R."/>
            <person name="Andreopoulos W."/>
            <person name="He G."/>
            <person name="Johnson J."/>
            <person name="Barry K.W."/>
            <person name="Grigoriev I.V."/>
            <person name="Nagy L."/>
            <person name="Hibbett D."/>
            <person name="Henrissat B."/>
            <person name="Matheny P.B."/>
            <person name="Labbe J."/>
            <person name="Martin F."/>
        </authorList>
    </citation>
    <scope>NUCLEOTIDE SEQUENCE</scope>
    <source>
        <strain evidence="1">HHB10654</strain>
    </source>
</reference>